<dbReference type="InterPro" id="IPR018769">
    <property type="entry name" value="VgrG2_DUF2345"/>
</dbReference>
<proteinExistence type="inferred from homology"/>
<accession>A0ABT0YMX2</accession>
<protein>
    <submittedName>
        <fullName evidence="6">Type VI secretion system tip protein VgrG</fullName>
    </submittedName>
</protein>
<dbReference type="Proteomes" id="UP001165541">
    <property type="component" value="Unassembled WGS sequence"/>
</dbReference>
<dbReference type="InterPro" id="IPR028244">
    <property type="entry name" value="T6SS_Rhs_Vgr_dom"/>
</dbReference>
<dbReference type="InterPro" id="IPR037026">
    <property type="entry name" value="Vgr_OB-fold_dom_sf"/>
</dbReference>
<keyword evidence="7" id="KW-1185">Reference proteome</keyword>
<comment type="similarity">
    <text evidence="1">Belongs to the VgrG protein family.</text>
</comment>
<evidence type="ECO:0000313" key="6">
    <source>
        <dbReference type="EMBL" id="MCM5679714.1"/>
    </source>
</evidence>
<name>A0ABT0YMX2_9BURK</name>
<dbReference type="NCBIfam" id="TIGR03361">
    <property type="entry name" value="VI_Rhs_Vgr"/>
    <property type="match status" value="1"/>
</dbReference>
<dbReference type="InterPro" id="IPR017847">
    <property type="entry name" value="T6SS_RhsGE_Vgr_subset"/>
</dbReference>
<feature type="region of interest" description="Disordered" evidence="2">
    <location>
        <begin position="919"/>
        <end position="943"/>
    </location>
</feature>
<dbReference type="InterPro" id="IPR006533">
    <property type="entry name" value="T6SS_Vgr_RhsGE"/>
</dbReference>
<dbReference type="EMBL" id="JAMKFE010000004">
    <property type="protein sequence ID" value="MCM5679714.1"/>
    <property type="molecule type" value="Genomic_DNA"/>
</dbReference>
<comment type="caution">
    <text evidence="6">The sequence shown here is derived from an EMBL/GenBank/DDBJ whole genome shotgun (WGS) entry which is preliminary data.</text>
</comment>
<dbReference type="Gene3D" id="4.10.220.110">
    <property type="match status" value="1"/>
</dbReference>
<dbReference type="RefSeq" id="WP_251777912.1">
    <property type="nucleotide sequence ID" value="NZ_JAMKFE010000004.1"/>
</dbReference>
<feature type="domain" description="Putative type VI secretion system Rhs element associated Vgr" evidence="5">
    <location>
        <begin position="604"/>
        <end position="711"/>
    </location>
</feature>
<dbReference type="Pfam" id="PF05954">
    <property type="entry name" value="Phage_GPD"/>
    <property type="match status" value="1"/>
</dbReference>
<reference evidence="6" key="1">
    <citation type="submission" date="2022-05" db="EMBL/GenBank/DDBJ databases">
        <title>Schlegelella sp. nov., isolated from mangrove soil.</title>
        <authorList>
            <person name="Liu Y."/>
            <person name="Ge X."/>
            <person name="Liu W."/>
        </authorList>
    </citation>
    <scope>NUCLEOTIDE SEQUENCE</scope>
    <source>
        <strain evidence="6">S2-27</strain>
    </source>
</reference>
<dbReference type="Pfam" id="PF04717">
    <property type="entry name" value="Phage_base_V"/>
    <property type="match status" value="1"/>
</dbReference>
<dbReference type="InterPro" id="IPR006531">
    <property type="entry name" value="Gp5/Vgr_OB"/>
</dbReference>
<evidence type="ECO:0000313" key="7">
    <source>
        <dbReference type="Proteomes" id="UP001165541"/>
    </source>
</evidence>
<feature type="domain" description="DUF2345" evidence="4">
    <location>
        <begin position="761"/>
        <end position="921"/>
    </location>
</feature>
<sequence>MNDRLSLTSTVQALLSGYTQHDRLLRLSTPLGPEVLLAERVQIDESISPTGGEGDDGCGFQLQLTALSADAHIELKQLIGQPVLLELLTQASRSQLRPFHGHVTEAAQLGADGGLARYRLTVRPWLAFLGWRTDSRVFQDHSVIEIVEHVFTAYQAQGRLAPAWRWDLADPAAYPRRSLCIQYQESDLAFVQRLLREEGLFCWFEHEGDAGSDSFGRHTLVIADHNGAFTPNAQARVRYTQPGATLKEDSLRHWSARRSVQTAAIAVASWDYRSVGLRPATAQGLLPGTLPADATCTDVPGVYAYEDSAQGERLARCQQEALDAAAQLYTGSGTVRSLSPGTTVTLLDHPHHSGREQDRFVLLKLRHRARNNLSADHRAHIAALFGRTDFDGNAPGPANDSDEPLYDVQLTAVQADVPVRAPALDNVLASEVGPAAVMRHPRPTVRGTQTAVVVGLQAPVHTDRDHRIKVQFHWQRGGNASHRLAHPQGDNAPASDASGTWVRVATSVAGANWGSHFVPRVGQEVLIAFLDGDIDRPVCVGSLYNGIGQDNSQGNQVAGGAAGATGNAPAWFPGSRAAGQHQGHQHAAVMAGFKTQELHASAHGAGGYNQLVFDDSPQQGRIQLATTTQHSQLNLGHAIHQQDNQRLHHRGHGAELTTLAQGAIRAGSGLLLSAHARAGGSTGSSHQLDSREAEQQLQQAAELTTTLIDTAHKHKAKLEAEPAPKELPVPQAQQALKASLEATDQRGHAGSSGDERAIDGGAGTVKAWSRPDIVASAPAGIGVFTPAHAIWYAGKTLSLVAGHDLTVNAQRDRSLVVAQGIVWFTYGKAANANKPNQETGIKLHAGTGSVAVQAQDGSLKLTADQAIDASSTHDSIQMGAPQHVLLTAGGSALKIEGGNITLTTPGAALFKASMKELTGPKSANSSADLPEPGALAECEWSQS</sequence>
<evidence type="ECO:0000256" key="1">
    <source>
        <dbReference type="ARBA" id="ARBA00005558"/>
    </source>
</evidence>
<feature type="compositionally biased region" description="Basic and acidic residues" evidence="2">
    <location>
        <begin position="743"/>
        <end position="758"/>
    </location>
</feature>
<evidence type="ECO:0000259" key="3">
    <source>
        <dbReference type="Pfam" id="PF04717"/>
    </source>
</evidence>
<dbReference type="SUPFAM" id="SSF69255">
    <property type="entry name" value="gp5 N-terminal domain-like"/>
    <property type="match status" value="1"/>
</dbReference>
<feature type="region of interest" description="Disordered" evidence="2">
    <location>
        <begin position="715"/>
        <end position="762"/>
    </location>
</feature>
<feature type="domain" description="Gp5/Type VI secretion system Vgr protein OB-fold" evidence="3">
    <location>
        <begin position="497"/>
        <end position="544"/>
    </location>
</feature>
<dbReference type="Pfam" id="PF13296">
    <property type="entry name" value="T6SS_Vgr"/>
    <property type="match status" value="1"/>
</dbReference>
<dbReference type="Gene3D" id="3.55.50.10">
    <property type="entry name" value="Baseplate protein-like domains"/>
    <property type="match status" value="1"/>
</dbReference>
<feature type="region of interest" description="Disordered" evidence="2">
    <location>
        <begin position="676"/>
        <end position="698"/>
    </location>
</feature>
<dbReference type="Pfam" id="PF10106">
    <property type="entry name" value="DUF2345"/>
    <property type="match status" value="1"/>
</dbReference>
<organism evidence="6 7">
    <name type="scientific">Caldimonas mangrovi</name>
    <dbReference type="NCBI Taxonomy" id="2944811"/>
    <lineage>
        <taxon>Bacteria</taxon>
        <taxon>Pseudomonadati</taxon>
        <taxon>Pseudomonadota</taxon>
        <taxon>Betaproteobacteria</taxon>
        <taxon>Burkholderiales</taxon>
        <taxon>Sphaerotilaceae</taxon>
        <taxon>Caldimonas</taxon>
    </lineage>
</organism>
<evidence type="ECO:0000259" key="5">
    <source>
        <dbReference type="Pfam" id="PF13296"/>
    </source>
</evidence>
<dbReference type="SUPFAM" id="SSF69279">
    <property type="entry name" value="Phage tail proteins"/>
    <property type="match status" value="2"/>
</dbReference>
<dbReference type="Gene3D" id="2.40.50.230">
    <property type="entry name" value="Gp5 N-terminal domain"/>
    <property type="match status" value="1"/>
</dbReference>
<gene>
    <name evidence="6" type="ORF">M8A51_09220</name>
</gene>
<evidence type="ECO:0000256" key="2">
    <source>
        <dbReference type="SAM" id="MobiDB-lite"/>
    </source>
</evidence>
<evidence type="ECO:0000259" key="4">
    <source>
        <dbReference type="Pfam" id="PF10106"/>
    </source>
</evidence>
<dbReference type="NCBIfam" id="TIGR01646">
    <property type="entry name" value="vgr_GE"/>
    <property type="match status" value="1"/>
</dbReference>
<dbReference type="Gene3D" id="2.30.110.50">
    <property type="match status" value="1"/>
</dbReference>